<dbReference type="Pfam" id="PF00999">
    <property type="entry name" value="Na_H_Exchanger"/>
    <property type="match status" value="1"/>
</dbReference>
<feature type="transmembrane region" description="Helical" evidence="11">
    <location>
        <begin position="295"/>
        <end position="319"/>
    </location>
</feature>
<feature type="transmembrane region" description="Helical" evidence="11">
    <location>
        <begin position="269"/>
        <end position="289"/>
    </location>
</feature>
<evidence type="ECO:0000313" key="13">
    <source>
        <dbReference type="EMBL" id="AUO18256.1"/>
    </source>
</evidence>
<evidence type="ECO:0000256" key="4">
    <source>
        <dbReference type="ARBA" id="ARBA00022449"/>
    </source>
</evidence>
<dbReference type="GO" id="GO:1902600">
    <property type="term" value="P:proton transmembrane transport"/>
    <property type="evidence" value="ECO:0007669"/>
    <property type="project" value="InterPro"/>
</dbReference>
<evidence type="ECO:0000256" key="11">
    <source>
        <dbReference type="SAM" id="Phobius"/>
    </source>
</evidence>
<evidence type="ECO:0000256" key="10">
    <source>
        <dbReference type="ARBA" id="ARBA00023201"/>
    </source>
</evidence>
<comment type="subcellular location">
    <subcellularLocation>
        <location evidence="1">Membrane</location>
        <topology evidence="1">Multi-pass membrane protein</topology>
    </subcellularLocation>
</comment>
<feature type="transmembrane region" description="Helical" evidence="11">
    <location>
        <begin position="151"/>
        <end position="171"/>
    </location>
</feature>
<keyword evidence="10" id="KW-0739">Sodium transport</keyword>
<evidence type="ECO:0000256" key="8">
    <source>
        <dbReference type="ARBA" id="ARBA00023065"/>
    </source>
</evidence>
<dbReference type="InterPro" id="IPR006153">
    <property type="entry name" value="Cation/H_exchanger_TM"/>
</dbReference>
<feature type="transmembrane region" description="Helical" evidence="11">
    <location>
        <begin position="55"/>
        <end position="72"/>
    </location>
</feature>
<evidence type="ECO:0000313" key="14">
    <source>
        <dbReference type="Proteomes" id="UP000235589"/>
    </source>
</evidence>
<evidence type="ECO:0000256" key="6">
    <source>
        <dbReference type="ARBA" id="ARBA00022989"/>
    </source>
</evidence>
<accession>A0A2K9NYX7</accession>
<comment type="similarity">
    <text evidence="2">Belongs to the monovalent cation:proton antiporter 2 (CPA2) transporter (TC 2.A.37) family.</text>
</comment>
<organism evidence="13 14">
    <name type="scientific">Monoglobus pectinilyticus</name>
    <dbReference type="NCBI Taxonomy" id="1981510"/>
    <lineage>
        <taxon>Bacteria</taxon>
        <taxon>Bacillati</taxon>
        <taxon>Bacillota</taxon>
        <taxon>Clostridia</taxon>
        <taxon>Monoglobales</taxon>
        <taxon>Monoglobaceae</taxon>
        <taxon>Monoglobus</taxon>
    </lineage>
</organism>
<dbReference type="Gene3D" id="1.20.1530.20">
    <property type="match status" value="1"/>
</dbReference>
<feature type="transmembrane region" description="Helical" evidence="11">
    <location>
        <begin position="6"/>
        <end position="24"/>
    </location>
</feature>
<feature type="transmembrane region" description="Helical" evidence="11">
    <location>
        <begin position="84"/>
        <end position="108"/>
    </location>
</feature>
<evidence type="ECO:0000256" key="1">
    <source>
        <dbReference type="ARBA" id="ARBA00004141"/>
    </source>
</evidence>
<feature type="transmembrane region" description="Helical" evidence="11">
    <location>
        <begin position="217"/>
        <end position="233"/>
    </location>
</feature>
<dbReference type="PANTHER" id="PTHR43562">
    <property type="entry name" value="NAPA-TYPE SODIUM/HYDROGEN ANTIPORTER"/>
    <property type="match status" value="1"/>
</dbReference>
<evidence type="ECO:0000256" key="7">
    <source>
        <dbReference type="ARBA" id="ARBA00023053"/>
    </source>
</evidence>
<feature type="transmembrane region" description="Helical" evidence="11">
    <location>
        <begin position="120"/>
        <end position="139"/>
    </location>
</feature>
<dbReference type="GO" id="GO:0006814">
    <property type="term" value="P:sodium ion transport"/>
    <property type="evidence" value="ECO:0007669"/>
    <property type="project" value="UniProtKB-KW"/>
</dbReference>
<keyword evidence="4" id="KW-0050">Antiport</keyword>
<sequence length="450" mass="49035">MEYGYLIDLALILLSTKLLGLLTRKIQMPQVVGALLAGLILGPACLGWLHSTDFITSISELGVIVLMFSAGLETDIKELKKCGVASTVIALMGVILPLIGGWVVAYFFNKSGDPNTLLQNIFIGVILTATSVSITVETLKELGKLSTHSGNAILGAALIDDVLGIIALTIITSCADPTISLPIVLIKILAFFAFCGIVAYLFFKFVRPWMNGYKKDLRRFSVLSFVFCLLMAYCSEAFFGVSDITGAFVAGLILSGTKRTSYIISRFDTVSFMLLSPVFFASVGLKVTINSMGPAIIAFTFFLLIVSILSKVVGCGVGAKMCGYTNLQSTKIGIGMISRGEVALIVASKGAALGLMVQEFFAPVVIVVVVTTIITPVLLKLVYKYQAAHYEDPVYNTTLVDRMQEKHQIEMVTQKVADIHEDIKLEKNKEEQLKKYNEKYGLNVDKDKFY</sequence>
<feature type="transmembrane region" description="Helical" evidence="11">
    <location>
        <begin position="31"/>
        <end position="49"/>
    </location>
</feature>
<dbReference type="Proteomes" id="UP000235589">
    <property type="component" value="Chromosome"/>
</dbReference>
<proteinExistence type="inferred from homology"/>
<feature type="transmembrane region" description="Helical" evidence="11">
    <location>
        <begin position="364"/>
        <end position="383"/>
    </location>
</feature>
<dbReference type="EMBL" id="CP020991">
    <property type="protein sequence ID" value="AUO18256.1"/>
    <property type="molecule type" value="Genomic_DNA"/>
</dbReference>
<gene>
    <name evidence="13" type="ORF">B9O19_00071</name>
</gene>
<dbReference type="GO" id="GO:0015297">
    <property type="term" value="F:antiporter activity"/>
    <property type="evidence" value="ECO:0007669"/>
    <property type="project" value="UniProtKB-KW"/>
</dbReference>
<keyword evidence="8" id="KW-0406">Ion transport</keyword>
<keyword evidence="7" id="KW-0915">Sodium</keyword>
<dbReference type="InterPro" id="IPR038770">
    <property type="entry name" value="Na+/solute_symporter_sf"/>
</dbReference>
<evidence type="ECO:0000259" key="12">
    <source>
        <dbReference type="Pfam" id="PF00999"/>
    </source>
</evidence>
<protein>
    <submittedName>
        <fullName evidence="13">Sodium/hydrogen exchanger</fullName>
    </submittedName>
</protein>
<keyword evidence="14" id="KW-1185">Reference proteome</keyword>
<evidence type="ECO:0000256" key="9">
    <source>
        <dbReference type="ARBA" id="ARBA00023136"/>
    </source>
</evidence>
<keyword evidence="9 11" id="KW-0472">Membrane</keyword>
<name>A0A2K9NYX7_9FIRM</name>
<keyword evidence="6 11" id="KW-1133">Transmembrane helix</keyword>
<feature type="domain" description="Cation/H+ exchanger transmembrane" evidence="12">
    <location>
        <begin position="15"/>
        <end position="380"/>
    </location>
</feature>
<evidence type="ECO:0000256" key="5">
    <source>
        <dbReference type="ARBA" id="ARBA00022692"/>
    </source>
</evidence>
<dbReference type="KEGG" id="mpec:B9O19_00071"/>
<dbReference type="PANTHER" id="PTHR43562:SF3">
    <property type="entry name" value="SODIUM ION_PROTON EXCHANGER (EUROFUNG)"/>
    <property type="match status" value="1"/>
</dbReference>
<feature type="transmembrane region" description="Helical" evidence="11">
    <location>
        <begin position="183"/>
        <end position="205"/>
    </location>
</feature>
<keyword evidence="5 11" id="KW-0812">Transmembrane</keyword>
<evidence type="ECO:0000256" key="3">
    <source>
        <dbReference type="ARBA" id="ARBA00022448"/>
    </source>
</evidence>
<dbReference type="GO" id="GO:0016020">
    <property type="term" value="C:membrane"/>
    <property type="evidence" value="ECO:0007669"/>
    <property type="project" value="UniProtKB-SubCell"/>
</dbReference>
<evidence type="ECO:0000256" key="2">
    <source>
        <dbReference type="ARBA" id="ARBA00005551"/>
    </source>
</evidence>
<reference evidence="13 14" key="1">
    <citation type="submission" date="2017-04" db="EMBL/GenBank/DDBJ databases">
        <title>Monoglobus pectinilyticus 14 draft genome.</title>
        <authorList>
            <person name="Kim C."/>
            <person name="Rosendale D.I."/>
            <person name="Kelly W.J."/>
            <person name="Tannock G.W."/>
            <person name="Patchett M.L."/>
            <person name="Jordens J.Z."/>
        </authorList>
    </citation>
    <scope>NUCLEOTIDE SEQUENCE [LARGE SCALE GENOMIC DNA]</scope>
    <source>
        <strain evidence="13 14">14</strain>
    </source>
</reference>
<keyword evidence="3" id="KW-0813">Transport</keyword>
<dbReference type="AlphaFoldDB" id="A0A2K9NYX7"/>